<reference evidence="9 10" key="1">
    <citation type="submission" date="2019-08" db="EMBL/GenBank/DDBJ databases">
        <title>In-depth cultivation of the pig gut microbiome towards novel bacterial diversity and tailored functional studies.</title>
        <authorList>
            <person name="Wylensek D."/>
            <person name="Hitch T.C.A."/>
            <person name="Clavel T."/>
        </authorList>
    </citation>
    <scope>NUCLEOTIDE SEQUENCE [LARGE SCALE GENOMIC DNA]</scope>
    <source>
        <strain evidence="9 10">CA-Schmier-601-WT-1</strain>
    </source>
</reference>
<evidence type="ECO:0000256" key="2">
    <source>
        <dbReference type="ARBA" id="ARBA00022475"/>
    </source>
</evidence>
<comment type="subcellular location">
    <subcellularLocation>
        <location evidence="8">Cell membrane</location>
        <topology evidence="8">Multi-pass membrane protein</topology>
    </subcellularLocation>
</comment>
<feature type="transmembrane region" description="Helical" evidence="8">
    <location>
        <begin position="68"/>
        <end position="85"/>
    </location>
</feature>
<keyword evidence="7 8" id="KW-0464">Manganese</keyword>
<evidence type="ECO:0000256" key="3">
    <source>
        <dbReference type="ARBA" id="ARBA00022692"/>
    </source>
</evidence>
<accession>A0A6N7XE00</accession>
<keyword evidence="5 8" id="KW-0406">Ion transport</keyword>
<feature type="transmembrane region" description="Helical" evidence="8">
    <location>
        <begin position="6"/>
        <end position="29"/>
    </location>
</feature>
<evidence type="ECO:0000313" key="10">
    <source>
        <dbReference type="Proteomes" id="UP000469325"/>
    </source>
</evidence>
<dbReference type="AlphaFoldDB" id="A0A6N7XE00"/>
<dbReference type="GO" id="GO:0005886">
    <property type="term" value="C:plasma membrane"/>
    <property type="evidence" value="ECO:0007669"/>
    <property type="project" value="UniProtKB-SubCell"/>
</dbReference>
<keyword evidence="2 8" id="KW-1003">Cell membrane</keyword>
<dbReference type="InterPro" id="IPR022929">
    <property type="entry name" value="Put_MntP"/>
</dbReference>
<dbReference type="HAMAP" id="MF_01521">
    <property type="entry name" value="MntP_pump"/>
    <property type="match status" value="1"/>
</dbReference>
<keyword evidence="1 8" id="KW-0813">Transport</keyword>
<keyword evidence="10" id="KW-1185">Reference proteome</keyword>
<feature type="transmembrane region" description="Helical" evidence="8">
    <location>
        <begin position="36"/>
        <end position="56"/>
    </location>
</feature>
<protein>
    <recommendedName>
        <fullName evidence="8">Putative manganese efflux pump MntP</fullName>
    </recommendedName>
</protein>
<evidence type="ECO:0000256" key="6">
    <source>
        <dbReference type="ARBA" id="ARBA00023136"/>
    </source>
</evidence>
<evidence type="ECO:0000256" key="7">
    <source>
        <dbReference type="ARBA" id="ARBA00023211"/>
    </source>
</evidence>
<dbReference type="Proteomes" id="UP000469325">
    <property type="component" value="Unassembled WGS sequence"/>
</dbReference>
<comment type="similarity">
    <text evidence="8">Belongs to the MntP (TC 9.B.29) family.</text>
</comment>
<dbReference type="PANTHER" id="PTHR35529:SF1">
    <property type="entry name" value="MANGANESE EFFLUX PUMP MNTP-RELATED"/>
    <property type="match status" value="1"/>
</dbReference>
<evidence type="ECO:0000256" key="8">
    <source>
        <dbReference type="HAMAP-Rule" id="MF_01521"/>
    </source>
</evidence>
<dbReference type="PANTHER" id="PTHR35529">
    <property type="entry name" value="MANGANESE EFFLUX PUMP MNTP-RELATED"/>
    <property type="match status" value="1"/>
</dbReference>
<evidence type="ECO:0000313" key="9">
    <source>
        <dbReference type="EMBL" id="MST72543.1"/>
    </source>
</evidence>
<keyword evidence="6 8" id="KW-0472">Membrane</keyword>
<keyword evidence="4 8" id="KW-1133">Transmembrane helix</keyword>
<gene>
    <name evidence="8" type="primary">mntP</name>
    <name evidence="9" type="ORF">FYJ68_05400</name>
</gene>
<dbReference type="InterPro" id="IPR003810">
    <property type="entry name" value="Mntp/YtaF"/>
</dbReference>
<organism evidence="9 10">
    <name type="scientific">Olsenella porci</name>
    <dbReference type="NCBI Taxonomy" id="2652279"/>
    <lineage>
        <taxon>Bacteria</taxon>
        <taxon>Bacillati</taxon>
        <taxon>Actinomycetota</taxon>
        <taxon>Coriobacteriia</taxon>
        <taxon>Coriobacteriales</taxon>
        <taxon>Atopobiaceae</taxon>
        <taxon>Olsenella</taxon>
    </lineage>
</organism>
<evidence type="ECO:0000256" key="5">
    <source>
        <dbReference type="ARBA" id="ARBA00023065"/>
    </source>
</evidence>
<comment type="function">
    <text evidence="8">Probably functions as a manganese efflux pump.</text>
</comment>
<evidence type="ECO:0000256" key="4">
    <source>
        <dbReference type="ARBA" id="ARBA00022989"/>
    </source>
</evidence>
<dbReference type="RefSeq" id="WP_326832236.1">
    <property type="nucleotide sequence ID" value="NZ_VUNC01000003.1"/>
</dbReference>
<dbReference type="EMBL" id="VUNC01000003">
    <property type="protein sequence ID" value="MST72543.1"/>
    <property type="molecule type" value="Genomic_DNA"/>
</dbReference>
<feature type="transmembrane region" description="Helical" evidence="8">
    <location>
        <begin position="168"/>
        <end position="185"/>
    </location>
</feature>
<dbReference type="Pfam" id="PF02659">
    <property type="entry name" value="Mntp"/>
    <property type="match status" value="1"/>
</dbReference>
<name>A0A6N7XE00_9ACTN</name>
<proteinExistence type="inferred from homology"/>
<dbReference type="GO" id="GO:0005384">
    <property type="term" value="F:manganese ion transmembrane transporter activity"/>
    <property type="evidence" value="ECO:0007669"/>
    <property type="project" value="UniProtKB-UniRule"/>
</dbReference>
<comment type="caution">
    <text evidence="9">The sequence shown here is derived from an EMBL/GenBank/DDBJ whole genome shotgun (WGS) entry which is preliminary data.</text>
</comment>
<sequence>MSVVEVILLGVALSADAFAVTISNCFAYPCECRRRLYLMPLFFGFFQALMPVLGYFLGGVAAELIERYAGLVTLVILGFIGGNMIREGVHALRHPEEASCEEGSLTIAKLLFQSVATAIDAFAVGVSLRAMAVSLPFAVTTIGITTALCCCVALAIGRRLGQALGDRAEVVGGIVLVCIGIRAFLG</sequence>
<evidence type="ECO:0000256" key="1">
    <source>
        <dbReference type="ARBA" id="ARBA00022448"/>
    </source>
</evidence>
<feature type="transmembrane region" description="Helical" evidence="8">
    <location>
        <begin position="134"/>
        <end position="156"/>
    </location>
</feature>
<keyword evidence="3 8" id="KW-0812">Transmembrane</keyword>